<evidence type="ECO:0000313" key="1">
    <source>
        <dbReference type="EMBL" id="KJQ74239.1"/>
    </source>
</evidence>
<reference evidence="1 2" key="1">
    <citation type="submission" date="2015-02" db="EMBL/GenBank/DDBJ databases">
        <title>Evolution of amylase-binding proteins of oral streptococcal species.</title>
        <authorList>
            <person name="Haase E.M."/>
        </authorList>
    </citation>
    <scope>NUCLEOTIDE SEQUENCE [LARGE SCALE GENOMIC DNA]</scope>
    <source>
        <strain evidence="1 2">UC921A</strain>
    </source>
</reference>
<comment type="caution">
    <text evidence="1">The sequence shown here is derived from an EMBL/GenBank/DDBJ whole genome shotgun (WGS) entry which is preliminary data.</text>
</comment>
<evidence type="ECO:0000313" key="2">
    <source>
        <dbReference type="Proteomes" id="UP000033489"/>
    </source>
</evidence>
<organism evidence="1 2">
    <name type="scientific">Streptococcus infantis</name>
    <dbReference type="NCBI Taxonomy" id="68892"/>
    <lineage>
        <taxon>Bacteria</taxon>
        <taxon>Bacillati</taxon>
        <taxon>Bacillota</taxon>
        <taxon>Bacilli</taxon>
        <taxon>Lactobacillales</taxon>
        <taxon>Streptococcaceae</taxon>
        <taxon>Streptococcus</taxon>
    </lineage>
</organism>
<protein>
    <submittedName>
        <fullName evidence="1">Uncharacterized protein</fullName>
    </submittedName>
</protein>
<sequence>MYLLELYQNYYFKNLVAFDSLEEGKAFVSKITGYTLENENDFDQGNKVEITNI</sequence>
<dbReference type="RefSeq" id="WP_198921343.1">
    <property type="nucleotide sequence ID" value="NZ_JASHGR010000003.1"/>
</dbReference>
<dbReference type="Proteomes" id="UP000033489">
    <property type="component" value="Unassembled WGS sequence"/>
</dbReference>
<dbReference type="EMBL" id="JYGT01000010">
    <property type="protein sequence ID" value="KJQ74239.1"/>
    <property type="molecule type" value="Genomic_DNA"/>
</dbReference>
<dbReference type="PATRIC" id="fig|28037.216.peg.1729"/>
<dbReference type="AlphaFoldDB" id="A0A0F2DVL1"/>
<proteinExistence type="predicted"/>
<name>A0A0F2DVL1_9STRE</name>
<accession>A0A0F2DVL1</accession>
<gene>
    <name evidence="1" type="ORF">TZ94_01761</name>
</gene>